<dbReference type="RefSeq" id="WP_378246162.1">
    <property type="nucleotide sequence ID" value="NZ_JBHSKF010000003.1"/>
</dbReference>
<dbReference type="Proteomes" id="UP001596157">
    <property type="component" value="Unassembled WGS sequence"/>
</dbReference>
<proteinExistence type="predicted"/>
<gene>
    <name evidence="1" type="ORF">ACFPM7_09805</name>
</gene>
<protein>
    <submittedName>
        <fullName evidence="1">Uncharacterized protein</fullName>
    </submittedName>
</protein>
<name>A0ABW0EMW0_9PSEU</name>
<evidence type="ECO:0000313" key="2">
    <source>
        <dbReference type="Proteomes" id="UP001596157"/>
    </source>
</evidence>
<sequence>MAALTVDYHALPEPVEVDRSTRFALDRDFLSAGADERVSRGPNAPYLRHMDDRWWLVNGHGRQAPLAVYVVAESRRFTVAERCAFPLPDGESEVHVWDSKYRVRLVVSGSAPVEERPELGPETSIGLSGAAVRVQLLLTRKPRHRAVLAAYYREYFTPGIASPAPLGRAQTRLCMGLTSFTALERALDEVTVEIWGESAGHRHELPEFLISERLLVAEDQALVPHRLCGHR</sequence>
<keyword evidence="2" id="KW-1185">Reference proteome</keyword>
<evidence type="ECO:0000313" key="1">
    <source>
        <dbReference type="EMBL" id="MFC5287344.1"/>
    </source>
</evidence>
<reference evidence="2" key="1">
    <citation type="journal article" date="2019" name="Int. J. Syst. Evol. Microbiol.">
        <title>The Global Catalogue of Microorganisms (GCM) 10K type strain sequencing project: providing services to taxonomists for standard genome sequencing and annotation.</title>
        <authorList>
            <consortium name="The Broad Institute Genomics Platform"/>
            <consortium name="The Broad Institute Genome Sequencing Center for Infectious Disease"/>
            <person name="Wu L."/>
            <person name="Ma J."/>
        </authorList>
    </citation>
    <scope>NUCLEOTIDE SEQUENCE [LARGE SCALE GENOMIC DNA]</scope>
    <source>
        <strain evidence="2">CCUG 59778</strain>
    </source>
</reference>
<accession>A0ABW0EMW0</accession>
<organism evidence="1 2">
    <name type="scientific">Actinokineospora guangxiensis</name>
    <dbReference type="NCBI Taxonomy" id="1490288"/>
    <lineage>
        <taxon>Bacteria</taxon>
        <taxon>Bacillati</taxon>
        <taxon>Actinomycetota</taxon>
        <taxon>Actinomycetes</taxon>
        <taxon>Pseudonocardiales</taxon>
        <taxon>Pseudonocardiaceae</taxon>
        <taxon>Actinokineospora</taxon>
    </lineage>
</organism>
<dbReference type="EMBL" id="JBHSKF010000003">
    <property type="protein sequence ID" value="MFC5287344.1"/>
    <property type="molecule type" value="Genomic_DNA"/>
</dbReference>
<comment type="caution">
    <text evidence="1">The sequence shown here is derived from an EMBL/GenBank/DDBJ whole genome shotgun (WGS) entry which is preliminary data.</text>
</comment>